<feature type="transmembrane region" description="Helical" evidence="5">
    <location>
        <begin position="86"/>
        <end position="108"/>
    </location>
</feature>
<keyword evidence="2 5" id="KW-0812">Transmembrane</keyword>
<dbReference type="GO" id="GO:0042773">
    <property type="term" value="P:ATP synthesis coupled electron transport"/>
    <property type="evidence" value="ECO:0007669"/>
    <property type="project" value="InterPro"/>
</dbReference>
<dbReference type="PANTHER" id="PTHR42829:SF1">
    <property type="entry name" value="INORGANIC CARBON TRANSPORTER SUBUNIT DABB-RELATED"/>
    <property type="match status" value="1"/>
</dbReference>
<feature type="transmembrane region" description="Helical" evidence="5">
    <location>
        <begin position="303"/>
        <end position="325"/>
    </location>
</feature>
<dbReference type="AlphaFoldDB" id="A0A1J5PRE4"/>
<keyword evidence="3 5" id="KW-1133">Transmembrane helix</keyword>
<feature type="transmembrane region" description="Helical" evidence="5">
    <location>
        <begin position="337"/>
        <end position="356"/>
    </location>
</feature>
<evidence type="ECO:0000313" key="7">
    <source>
        <dbReference type="EMBL" id="OIQ67859.1"/>
    </source>
</evidence>
<feature type="domain" description="NADH:quinone oxidoreductase/Mrp antiporter transmembrane" evidence="6">
    <location>
        <begin position="14"/>
        <end position="230"/>
    </location>
</feature>
<gene>
    <name evidence="7" type="primary">nuoL_17</name>
    <name evidence="7" type="ORF">GALL_505590</name>
</gene>
<dbReference type="EC" id="1.6.5.11" evidence="7"/>
<dbReference type="PANTHER" id="PTHR42829">
    <property type="entry name" value="NADH-UBIQUINONE OXIDOREDUCTASE CHAIN 5"/>
    <property type="match status" value="1"/>
</dbReference>
<dbReference type="GO" id="GO:0008137">
    <property type="term" value="F:NADH dehydrogenase (ubiquinone) activity"/>
    <property type="evidence" value="ECO:0007669"/>
    <property type="project" value="InterPro"/>
</dbReference>
<protein>
    <submittedName>
        <fullName evidence="7">NADH-quinone oxidoreductase subunit L</fullName>
        <ecNumber evidence="7">1.6.5.11</ecNumber>
    </submittedName>
</protein>
<dbReference type="EMBL" id="MLJW01005659">
    <property type="protein sequence ID" value="OIQ67859.1"/>
    <property type="molecule type" value="Genomic_DNA"/>
</dbReference>
<evidence type="ECO:0000256" key="1">
    <source>
        <dbReference type="ARBA" id="ARBA00004141"/>
    </source>
</evidence>
<keyword evidence="7" id="KW-0560">Oxidoreductase</keyword>
<name>A0A1J5PRE4_9ZZZZ</name>
<dbReference type="InterPro" id="IPR001750">
    <property type="entry name" value="ND/Mrp_TM"/>
</dbReference>
<feature type="transmembrane region" description="Helical" evidence="5">
    <location>
        <begin position="273"/>
        <end position="291"/>
    </location>
</feature>
<dbReference type="PRINTS" id="PR01434">
    <property type="entry name" value="NADHDHGNASE5"/>
</dbReference>
<evidence type="ECO:0000259" key="6">
    <source>
        <dbReference type="Pfam" id="PF00361"/>
    </source>
</evidence>
<dbReference type="InterPro" id="IPR003945">
    <property type="entry name" value="NU5C-like"/>
</dbReference>
<dbReference type="GO" id="GO:0003954">
    <property type="term" value="F:NADH dehydrogenase activity"/>
    <property type="evidence" value="ECO:0007669"/>
    <property type="project" value="TreeGrafter"/>
</dbReference>
<sequence length="395" mass="43446">MMVLVVSVFVMVCADNILLLIASWTISNILLARLMLHKHQWKAARQSSVLALKNFTIGFVFLGAALIILYCLTGETSIQAILIRPIAFKWGVLCSVLILLAAMSQSAIWPFHRWLTSSLNSPTPVSAIMHAGLVNGGGFLLARFAPMLAAEPIILNVIFITGIATALLGTLWKLMQSDVKRMLACSTMGQMGFMIAQCGLGLFPAAVAHLCWHGLFKAYLFLASGSAAKEKRLDLDYPPSLKDFLKALFCGLLAAYMFSITSGKHIMVADTTLFLIFLSMIAGAQFALAIIRGHGKAKLLKAIAATLFMGAFYGLNVKIIELILAPLHISVPQPLNVFHFIAATLLLVAWMVMLFMRTNLKHPYPKWLLYGYVKMLNASQPHPKTVTANRNEYQF</sequence>
<feature type="transmembrane region" description="Helical" evidence="5">
    <location>
        <begin position="153"/>
        <end position="174"/>
    </location>
</feature>
<dbReference type="GO" id="GO:0016020">
    <property type="term" value="C:membrane"/>
    <property type="evidence" value="ECO:0007669"/>
    <property type="project" value="UniProtKB-SubCell"/>
</dbReference>
<feature type="transmembrane region" description="Helical" evidence="5">
    <location>
        <begin position="128"/>
        <end position="146"/>
    </location>
</feature>
<comment type="subcellular location">
    <subcellularLocation>
        <location evidence="1">Membrane</location>
        <topology evidence="1">Multi-pass membrane protein</topology>
    </subcellularLocation>
</comment>
<dbReference type="GO" id="GO:0015990">
    <property type="term" value="P:electron transport coupled proton transport"/>
    <property type="evidence" value="ECO:0007669"/>
    <property type="project" value="TreeGrafter"/>
</dbReference>
<feature type="transmembrane region" description="Helical" evidence="5">
    <location>
        <begin position="194"/>
        <end position="222"/>
    </location>
</feature>
<evidence type="ECO:0000256" key="2">
    <source>
        <dbReference type="ARBA" id="ARBA00022692"/>
    </source>
</evidence>
<accession>A0A1J5PRE4</accession>
<organism evidence="7">
    <name type="scientific">mine drainage metagenome</name>
    <dbReference type="NCBI Taxonomy" id="410659"/>
    <lineage>
        <taxon>unclassified sequences</taxon>
        <taxon>metagenomes</taxon>
        <taxon>ecological metagenomes</taxon>
    </lineage>
</organism>
<feature type="transmembrane region" description="Helical" evidence="5">
    <location>
        <begin position="243"/>
        <end position="261"/>
    </location>
</feature>
<proteinExistence type="predicted"/>
<evidence type="ECO:0000256" key="3">
    <source>
        <dbReference type="ARBA" id="ARBA00022989"/>
    </source>
</evidence>
<keyword evidence="4 5" id="KW-0472">Membrane</keyword>
<reference evidence="7" key="1">
    <citation type="submission" date="2016-10" db="EMBL/GenBank/DDBJ databases">
        <title>Sequence of Gallionella enrichment culture.</title>
        <authorList>
            <person name="Poehlein A."/>
            <person name="Muehling M."/>
            <person name="Daniel R."/>
        </authorList>
    </citation>
    <scope>NUCLEOTIDE SEQUENCE</scope>
</reference>
<comment type="caution">
    <text evidence="7">The sequence shown here is derived from an EMBL/GenBank/DDBJ whole genome shotgun (WGS) entry which is preliminary data.</text>
</comment>
<feature type="transmembrane region" description="Helical" evidence="5">
    <location>
        <begin position="55"/>
        <end position="74"/>
    </location>
</feature>
<evidence type="ECO:0000256" key="4">
    <source>
        <dbReference type="ARBA" id="ARBA00023136"/>
    </source>
</evidence>
<dbReference type="Pfam" id="PF00361">
    <property type="entry name" value="Proton_antipo_M"/>
    <property type="match status" value="1"/>
</dbReference>
<evidence type="ECO:0000256" key="5">
    <source>
        <dbReference type="SAM" id="Phobius"/>
    </source>
</evidence>